<dbReference type="Pfam" id="PF00117">
    <property type="entry name" value="GATase"/>
    <property type="match status" value="1"/>
</dbReference>
<keyword evidence="4" id="KW-1185">Reference proteome</keyword>
<dbReference type="InterPro" id="IPR050472">
    <property type="entry name" value="Anth_synth/Amidotransfase"/>
</dbReference>
<evidence type="ECO:0000313" key="3">
    <source>
        <dbReference type="EMBL" id="TCO73800.1"/>
    </source>
</evidence>
<dbReference type="InterPro" id="IPR029062">
    <property type="entry name" value="Class_I_gatase-like"/>
</dbReference>
<gene>
    <name evidence="3" type="ORF">EV214_11434</name>
</gene>
<dbReference type="FunFam" id="3.40.50.880:FF:000003">
    <property type="entry name" value="Anthranilate synthase component II"/>
    <property type="match status" value="1"/>
</dbReference>
<evidence type="ECO:0000259" key="2">
    <source>
        <dbReference type="Pfam" id="PF00117"/>
    </source>
</evidence>
<reference evidence="3 4" key="1">
    <citation type="submission" date="2019-03" db="EMBL/GenBank/DDBJ databases">
        <title>Genomic Encyclopedia of Type Strains, Phase IV (KMG-IV): sequencing the most valuable type-strain genomes for metagenomic binning, comparative biology and taxonomic classification.</title>
        <authorList>
            <person name="Goeker M."/>
        </authorList>
    </citation>
    <scope>NUCLEOTIDE SEQUENCE [LARGE SCALE GENOMIC DNA]</scope>
    <source>
        <strain evidence="3 4">DSM 102940</strain>
    </source>
</reference>
<proteinExistence type="predicted"/>
<dbReference type="GO" id="GO:0000162">
    <property type="term" value="P:L-tryptophan biosynthetic process"/>
    <property type="evidence" value="ECO:0007669"/>
    <property type="project" value="TreeGrafter"/>
</dbReference>
<dbReference type="InterPro" id="IPR006221">
    <property type="entry name" value="TrpG/PapA_dom"/>
</dbReference>
<dbReference type="NCBIfam" id="TIGR00566">
    <property type="entry name" value="trpG_papA"/>
    <property type="match status" value="1"/>
</dbReference>
<dbReference type="SUPFAM" id="SSF52317">
    <property type="entry name" value="Class I glutamine amidotransferase-like"/>
    <property type="match status" value="1"/>
</dbReference>
<name>A0A4V2SB27_9FIRM</name>
<dbReference type="PRINTS" id="PR00099">
    <property type="entry name" value="CPSGATASE"/>
</dbReference>
<sequence>MIVIIDNYDSFTYNLYQYVGEINPDIKVIRNDAVIIEDLEKMEISHIIISPGSGFPKEAGISIEVIEKLGKSIPILGVCLGHQAIGEAFGGKVVHAKNRIHGKTSEITHNGIDLFEGIENPLIVTRYHSLIVEKESLPQELTITARSLEGEIMGLKHKKYPIHGVQFHPESIATQYGKEILKNFIAL</sequence>
<dbReference type="GO" id="GO:0004049">
    <property type="term" value="F:anthranilate synthase activity"/>
    <property type="evidence" value="ECO:0007669"/>
    <property type="project" value="TreeGrafter"/>
</dbReference>
<dbReference type="PRINTS" id="PR00097">
    <property type="entry name" value="ANTSNTHASEII"/>
</dbReference>
<dbReference type="PANTHER" id="PTHR43418">
    <property type="entry name" value="MULTIFUNCTIONAL TRYPTOPHAN BIOSYNTHESIS PROTEIN-RELATED"/>
    <property type="match status" value="1"/>
</dbReference>
<organism evidence="3 4">
    <name type="scientific">Marinisporobacter balticus</name>
    <dbReference type="NCBI Taxonomy" id="2018667"/>
    <lineage>
        <taxon>Bacteria</taxon>
        <taxon>Bacillati</taxon>
        <taxon>Bacillota</taxon>
        <taxon>Clostridia</taxon>
        <taxon>Peptostreptococcales</taxon>
        <taxon>Thermotaleaceae</taxon>
        <taxon>Marinisporobacter</taxon>
    </lineage>
</organism>
<dbReference type="AlphaFoldDB" id="A0A4V2SB27"/>
<dbReference type="PRINTS" id="PR00096">
    <property type="entry name" value="GATASE"/>
</dbReference>
<evidence type="ECO:0000256" key="1">
    <source>
        <dbReference type="ARBA" id="ARBA00022962"/>
    </source>
</evidence>
<feature type="domain" description="Glutamine amidotransferase" evidence="2">
    <location>
        <begin position="3"/>
        <end position="185"/>
    </location>
</feature>
<dbReference type="PANTHER" id="PTHR43418:SF4">
    <property type="entry name" value="MULTIFUNCTIONAL TRYPTOPHAN BIOSYNTHESIS PROTEIN"/>
    <property type="match status" value="1"/>
</dbReference>
<dbReference type="InterPro" id="IPR017926">
    <property type="entry name" value="GATASE"/>
</dbReference>
<protein>
    <submittedName>
        <fullName evidence="3">Anthranilate synthase component II</fullName>
    </submittedName>
</protein>
<dbReference type="Gene3D" id="3.40.50.880">
    <property type="match status" value="1"/>
</dbReference>
<comment type="caution">
    <text evidence="3">The sequence shown here is derived from an EMBL/GenBank/DDBJ whole genome shotgun (WGS) entry which is preliminary data.</text>
</comment>
<accession>A0A4V2SB27</accession>
<dbReference type="EMBL" id="SLWV01000014">
    <property type="protein sequence ID" value="TCO73800.1"/>
    <property type="molecule type" value="Genomic_DNA"/>
</dbReference>
<dbReference type="Proteomes" id="UP000294919">
    <property type="component" value="Unassembled WGS sequence"/>
</dbReference>
<keyword evidence="1" id="KW-0315">Glutamine amidotransferase</keyword>
<dbReference type="OrthoDB" id="9804328at2"/>
<dbReference type="CDD" id="cd01743">
    <property type="entry name" value="GATase1_Anthranilate_Synthase"/>
    <property type="match status" value="1"/>
</dbReference>
<evidence type="ECO:0000313" key="4">
    <source>
        <dbReference type="Proteomes" id="UP000294919"/>
    </source>
</evidence>
<dbReference type="PROSITE" id="PS51273">
    <property type="entry name" value="GATASE_TYPE_1"/>
    <property type="match status" value="1"/>
</dbReference>
<dbReference type="GO" id="GO:0005829">
    <property type="term" value="C:cytosol"/>
    <property type="evidence" value="ECO:0007669"/>
    <property type="project" value="TreeGrafter"/>
</dbReference>
<dbReference type="RefSeq" id="WP_132245664.1">
    <property type="nucleotide sequence ID" value="NZ_SLWV01000014.1"/>
</dbReference>